<accession>A0A3M7RII9</accession>
<name>A0A3M7RII9_BRAPC</name>
<evidence type="ECO:0000313" key="2">
    <source>
        <dbReference type="Proteomes" id="UP000276133"/>
    </source>
</evidence>
<dbReference type="AlphaFoldDB" id="A0A3M7RII9"/>
<dbReference type="EMBL" id="REGN01003296">
    <property type="protein sequence ID" value="RNA23383.1"/>
    <property type="molecule type" value="Genomic_DNA"/>
</dbReference>
<dbReference type="OrthoDB" id="10126606at2759"/>
<protein>
    <submittedName>
        <fullName evidence="1">Uncharacterized protein</fullName>
    </submittedName>
</protein>
<evidence type="ECO:0000313" key="1">
    <source>
        <dbReference type="EMBL" id="RNA23383.1"/>
    </source>
</evidence>
<proteinExistence type="predicted"/>
<reference evidence="1 2" key="1">
    <citation type="journal article" date="2018" name="Sci. Rep.">
        <title>Genomic signatures of local adaptation to the degree of environmental predictability in rotifers.</title>
        <authorList>
            <person name="Franch-Gras L."/>
            <person name="Hahn C."/>
            <person name="Garcia-Roger E.M."/>
            <person name="Carmona M.J."/>
            <person name="Serra M."/>
            <person name="Gomez A."/>
        </authorList>
    </citation>
    <scope>NUCLEOTIDE SEQUENCE [LARGE SCALE GENOMIC DNA]</scope>
    <source>
        <strain evidence="1">HYR1</strain>
    </source>
</reference>
<organism evidence="1 2">
    <name type="scientific">Brachionus plicatilis</name>
    <name type="common">Marine rotifer</name>
    <name type="synonym">Brachionus muelleri</name>
    <dbReference type="NCBI Taxonomy" id="10195"/>
    <lineage>
        <taxon>Eukaryota</taxon>
        <taxon>Metazoa</taxon>
        <taxon>Spiralia</taxon>
        <taxon>Gnathifera</taxon>
        <taxon>Rotifera</taxon>
        <taxon>Eurotatoria</taxon>
        <taxon>Monogononta</taxon>
        <taxon>Pseudotrocha</taxon>
        <taxon>Ploima</taxon>
        <taxon>Brachionidae</taxon>
        <taxon>Brachionus</taxon>
    </lineage>
</organism>
<gene>
    <name evidence="1" type="ORF">BpHYR1_028087</name>
</gene>
<dbReference type="Proteomes" id="UP000276133">
    <property type="component" value="Unassembled WGS sequence"/>
</dbReference>
<keyword evidence="2" id="KW-1185">Reference proteome</keyword>
<comment type="caution">
    <text evidence="1">The sequence shown here is derived from an EMBL/GenBank/DDBJ whole genome shotgun (WGS) entry which is preliminary data.</text>
</comment>
<sequence>MSSSASLLENNFNDTVNDAEEFPKTKQSKAKAYDFVEDCESLEEFKKLIKNLHFDNVSWNFHGTNKLADCDKHTFDCKFQKKGCKKSIYLKIKNDEINGSVYISDNEHSNHSNDETVTSVA</sequence>